<proteinExistence type="predicted"/>
<accession>A0ABQ2DHE6</accession>
<dbReference type="Proteomes" id="UP000632222">
    <property type="component" value="Unassembled WGS sequence"/>
</dbReference>
<evidence type="ECO:0000313" key="2">
    <source>
        <dbReference type="Proteomes" id="UP000632222"/>
    </source>
</evidence>
<organism evidence="1 2">
    <name type="scientific">Deinococcus roseus</name>
    <dbReference type="NCBI Taxonomy" id="392414"/>
    <lineage>
        <taxon>Bacteria</taxon>
        <taxon>Thermotogati</taxon>
        <taxon>Deinococcota</taxon>
        <taxon>Deinococci</taxon>
        <taxon>Deinococcales</taxon>
        <taxon>Deinococcaceae</taxon>
        <taxon>Deinococcus</taxon>
    </lineage>
</organism>
<name>A0ABQ2DHE6_9DEIO</name>
<sequence length="77" mass="8462">MKQQSGWDQERGGSGTNGTWLFLDQRNFAFDLPAPCVASADHFIQVVHLQGNVLEAHIRGALQGEAQYLLPEINGVL</sequence>
<dbReference type="EMBL" id="BMOD01000038">
    <property type="protein sequence ID" value="GGJ57375.1"/>
    <property type="molecule type" value="Genomic_DNA"/>
</dbReference>
<reference evidence="2" key="1">
    <citation type="journal article" date="2019" name="Int. J. Syst. Evol. Microbiol.">
        <title>The Global Catalogue of Microorganisms (GCM) 10K type strain sequencing project: providing services to taxonomists for standard genome sequencing and annotation.</title>
        <authorList>
            <consortium name="The Broad Institute Genomics Platform"/>
            <consortium name="The Broad Institute Genome Sequencing Center for Infectious Disease"/>
            <person name="Wu L."/>
            <person name="Ma J."/>
        </authorList>
    </citation>
    <scope>NUCLEOTIDE SEQUENCE [LARGE SCALE GENOMIC DNA]</scope>
    <source>
        <strain evidence="2">JCM 14370</strain>
    </source>
</reference>
<comment type="caution">
    <text evidence="1">The sequence shown here is derived from an EMBL/GenBank/DDBJ whole genome shotgun (WGS) entry which is preliminary data.</text>
</comment>
<keyword evidence="2" id="KW-1185">Reference proteome</keyword>
<protein>
    <submittedName>
        <fullName evidence="1">Uncharacterized protein</fullName>
    </submittedName>
</protein>
<evidence type="ECO:0000313" key="1">
    <source>
        <dbReference type="EMBL" id="GGJ57375.1"/>
    </source>
</evidence>
<gene>
    <name evidence="1" type="ORF">GCM10008938_49280</name>
</gene>